<proteinExistence type="predicted"/>
<gene>
    <name evidence="3" type="ORF">OIE82_22755</name>
</gene>
<dbReference type="InterPro" id="IPR050250">
    <property type="entry name" value="Macrolide_Exporter_MacB"/>
</dbReference>
<dbReference type="RefSeq" id="WP_395759256.1">
    <property type="nucleotide sequence ID" value="NZ_CP109207.1"/>
</dbReference>
<organism evidence="3">
    <name type="scientific">Streptomyces althioticus</name>
    <dbReference type="NCBI Taxonomy" id="83380"/>
    <lineage>
        <taxon>Bacteria</taxon>
        <taxon>Bacillati</taxon>
        <taxon>Actinomycetota</taxon>
        <taxon>Actinomycetes</taxon>
        <taxon>Kitasatosporales</taxon>
        <taxon>Streptomycetaceae</taxon>
        <taxon>Streptomyces</taxon>
        <taxon>Streptomyces althioticus group</taxon>
    </lineage>
</organism>
<dbReference type="PANTHER" id="PTHR30572:SF4">
    <property type="entry name" value="ABC TRANSPORTER PERMEASE YTRF"/>
    <property type="match status" value="1"/>
</dbReference>
<feature type="transmembrane region" description="Helical" evidence="2">
    <location>
        <begin position="823"/>
        <end position="847"/>
    </location>
</feature>
<evidence type="ECO:0000256" key="2">
    <source>
        <dbReference type="SAM" id="Phobius"/>
    </source>
</evidence>
<sequence length="917" mass="93787">MTERPSGRPRTAASRVTVPWVRTRLRTAPGAAAALALLVAVTAFLAAALPPALDRYDEEGMRRALEGAGPTRTSVQIQVSDADMYLSDGPWEDLLSQEAVEGPFAKLLALPGRALPLDEDQSSAGVRTTRAMKAPDPYLSQPDGVAPVFHLVAQGGVAEHSRLTQGRLPKAPEDPGPGAGSLEAAVTTETAQKLNIRVGSVVHFPRAEGDPLAVRVTGLVAPREPDGAYWSALPELGRPHRMVTQGPVPSQYWAGALLLAPDAGPALLATPGAPARYWTLAPDLSALQGRDLEALTSAVASLEGGPLLERITAAVSPNLDVSTDLDDVLGGHKGLWSAIGPLVAVAAFGTGTVAAVVLFMAGGLAAERRRAELTLLRARGASLRGLAGRLLAETVVVAVPAAALGLLAARLAVGTGRPAQSAVAAGAVALVAALALPLRAVAAHRAVGVHTGREDVVRARPSKRRLVAEVTLLAVAAGAVLTLRTRGTSADGDPTGDELVSLAPVLVAVIAALVLVRLYPLPLRGLARPARRMRGVVGPLSLARAGRAGGSTVLPLLALLTALTTAAFGGSVLTGVTDARERAAVFAVGADARVFGLTEAAKGVEERVRRTPGVEDVTPVKVSYSALAGNQRVSLAGVEPDTYAALSSRLDDGAFDADTLKADGADTVPALGSPALAERFGDDPFPVILEDGDSFTARVVAVRTWTPALGADDFLVVDGSALRAGLEPPTGLLVTGDPPDAAALRKAAGDDAQVQLRSDVVAATVESPLQTGAERVYAAAVAAGAAYAALALLLTLLRAAPERAALLARLRTMGLTRAQGRRLLILESLPQAVLAAVGGALTAWAAIRLLAPGIDLTTVAVSTGAPAAGRALLRADQLSLLVPALAVVALTVGVAAAQAWWSGRRGAVRELRAGDAR</sequence>
<keyword evidence="2" id="KW-0472">Membrane</keyword>
<keyword evidence="2" id="KW-0812">Transmembrane</keyword>
<protein>
    <submittedName>
        <fullName evidence="3">ABC transporter permease</fullName>
    </submittedName>
</protein>
<evidence type="ECO:0000256" key="1">
    <source>
        <dbReference type="SAM" id="MobiDB-lite"/>
    </source>
</evidence>
<feature type="transmembrane region" description="Helical" evidence="2">
    <location>
        <begin position="386"/>
        <end position="413"/>
    </location>
</feature>
<dbReference type="EMBL" id="CP109207">
    <property type="protein sequence ID" value="WUU55791.1"/>
    <property type="molecule type" value="Genomic_DNA"/>
</dbReference>
<keyword evidence="2" id="KW-1133">Transmembrane helix</keyword>
<feature type="transmembrane region" description="Helical" evidence="2">
    <location>
        <begin position="419"/>
        <end position="438"/>
    </location>
</feature>
<name>A0ABZ1YAP7_9ACTN</name>
<accession>A0ABZ1YAP7</accession>
<dbReference type="PANTHER" id="PTHR30572">
    <property type="entry name" value="MEMBRANE COMPONENT OF TRANSPORTER-RELATED"/>
    <property type="match status" value="1"/>
</dbReference>
<evidence type="ECO:0000313" key="3">
    <source>
        <dbReference type="EMBL" id="WUU55791.1"/>
    </source>
</evidence>
<feature type="transmembrane region" description="Helical" evidence="2">
    <location>
        <begin position="553"/>
        <end position="573"/>
    </location>
</feature>
<feature type="region of interest" description="Disordered" evidence="1">
    <location>
        <begin position="160"/>
        <end position="182"/>
    </location>
</feature>
<reference evidence="3" key="1">
    <citation type="submission" date="2022-10" db="EMBL/GenBank/DDBJ databases">
        <title>The complete genomes of actinobacterial strains from the NBC collection.</title>
        <authorList>
            <person name="Joergensen T.S."/>
            <person name="Alvarez Arevalo M."/>
            <person name="Sterndorff E.B."/>
            <person name="Faurdal D."/>
            <person name="Vuksanovic O."/>
            <person name="Mourched A.-S."/>
            <person name="Charusanti P."/>
            <person name="Shaw S."/>
            <person name="Blin K."/>
            <person name="Weber T."/>
        </authorList>
    </citation>
    <scope>NUCLEOTIDE SEQUENCE [LARGE SCALE GENOMIC DNA]</scope>
    <source>
        <strain evidence="3">NBC 01686</strain>
    </source>
</reference>
<feature type="transmembrane region" description="Helical" evidence="2">
    <location>
        <begin position="776"/>
        <end position="797"/>
    </location>
</feature>
<feature type="transmembrane region" description="Helical" evidence="2">
    <location>
        <begin position="466"/>
        <end position="483"/>
    </location>
</feature>
<feature type="transmembrane region" description="Helical" evidence="2">
    <location>
        <begin position="503"/>
        <end position="523"/>
    </location>
</feature>
<feature type="transmembrane region" description="Helical" evidence="2">
    <location>
        <begin position="342"/>
        <end position="365"/>
    </location>
</feature>
<feature type="transmembrane region" description="Helical" evidence="2">
    <location>
        <begin position="880"/>
        <end position="901"/>
    </location>
</feature>